<gene>
    <name evidence="2" type="primary">mlaE_2</name>
    <name evidence="2" type="ORF">Pan216_53900</name>
</gene>
<sequence length="252" mass="26343">MVAFFDTIGRFSEFAGQVLWALPGLARRPALVARQLVHVIAGTAGLIAFVGASLGLVTWMHLATILGQFDSEALLPSLLMLAVVVEVGPALVGVIAAGRLGSGLAAELAAMQTGEQVDALRCLGFDPIKRLVAPRVAACLIALPLFTILIDYAALLGSYFAEASSGRLTWSQYAHASLDLLGPIEAILAVAKTAVFGLFVGWIGCWLGLNAERSTTAIGQAATRAVVWSTLAVLAGNVVLVRLIQWISGNIP</sequence>
<dbReference type="Pfam" id="PF02405">
    <property type="entry name" value="MlaE"/>
    <property type="match status" value="1"/>
</dbReference>
<keyword evidence="1" id="KW-1133">Transmembrane helix</keyword>
<feature type="transmembrane region" description="Helical" evidence="1">
    <location>
        <begin position="136"/>
        <end position="161"/>
    </location>
</feature>
<name>A0A518BBY8_9BACT</name>
<feature type="transmembrane region" description="Helical" evidence="1">
    <location>
        <begin position="186"/>
        <end position="209"/>
    </location>
</feature>
<evidence type="ECO:0000313" key="2">
    <source>
        <dbReference type="EMBL" id="QDU64500.1"/>
    </source>
</evidence>
<keyword evidence="3" id="KW-1185">Reference proteome</keyword>
<keyword evidence="1" id="KW-0812">Transmembrane</keyword>
<dbReference type="Proteomes" id="UP000317093">
    <property type="component" value="Chromosome"/>
</dbReference>
<dbReference type="AlphaFoldDB" id="A0A518BBY8"/>
<dbReference type="EMBL" id="CP036279">
    <property type="protein sequence ID" value="QDU64500.1"/>
    <property type="molecule type" value="Genomic_DNA"/>
</dbReference>
<dbReference type="KEGG" id="knv:Pan216_53900"/>
<accession>A0A518BBY8</accession>
<proteinExistence type="predicted"/>
<feature type="transmembrane region" description="Helical" evidence="1">
    <location>
        <begin position="74"/>
        <end position="97"/>
    </location>
</feature>
<feature type="transmembrane region" description="Helical" evidence="1">
    <location>
        <begin position="36"/>
        <end position="62"/>
    </location>
</feature>
<dbReference type="GO" id="GO:0043190">
    <property type="term" value="C:ATP-binding cassette (ABC) transporter complex"/>
    <property type="evidence" value="ECO:0007669"/>
    <property type="project" value="InterPro"/>
</dbReference>
<protein>
    <submittedName>
        <fullName evidence="2">Putative phospholipid ABC transporter permease protein MlaE</fullName>
    </submittedName>
</protein>
<dbReference type="InterPro" id="IPR030802">
    <property type="entry name" value="Permease_MalE"/>
</dbReference>
<dbReference type="PANTHER" id="PTHR30188">
    <property type="entry name" value="ABC TRANSPORTER PERMEASE PROTEIN-RELATED"/>
    <property type="match status" value="1"/>
</dbReference>
<dbReference type="OrthoDB" id="270467at2"/>
<feature type="transmembrane region" description="Helical" evidence="1">
    <location>
        <begin position="221"/>
        <end position="244"/>
    </location>
</feature>
<reference evidence="2 3" key="1">
    <citation type="submission" date="2019-02" db="EMBL/GenBank/DDBJ databases">
        <title>Deep-cultivation of Planctomycetes and their phenomic and genomic characterization uncovers novel biology.</title>
        <authorList>
            <person name="Wiegand S."/>
            <person name="Jogler M."/>
            <person name="Boedeker C."/>
            <person name="Pinto D."/>
            <person name="Vollmers J."/>
            <person name="Rivas-Marin E."/>
            <person name="Kohn T."/>
            <person name="Peeters S.H."/>
            <person name="Heuer A."/>
            <person name="Rast P."/>
            <person name="Oberbeckmann S."/>
            <person name="Bunk B."/>
            <person name="Jeske O."/>
            <person name="Meyerdierks A."/>
            <person name="Storesund J.E."/>
            <person name="Kallscheuer N."/>
            <person name="Luecker S."/>
            <person name="Lage O.M."/>
            <person name="Pohl T."/>
            <person name="Merkel B.J."/>
            <person name="Hornburger P."/>
            <person name="Mueller R.-W."/>
            <person name="Bruemmer F."/>
            <person name="Labrenz M."/>
            <person name="Spormann A.M."/>
            <person name="Op den Camp H."/>
            <person name="Overmann J."/>
            <person name="Amann R."/>
            <person name="Jetten M.S.M."/>
            <person name="Mascher T."/>
            <person name="Medema M.H."/>
            <person name="Devos D.P."/>
            <person name="Kaster A.-K."/>
            <person name="Ovreas L."/>
            <person name="Rohde M."/>
            <person name="Galperin M.Y."/>
            <person name="Jogler C."/>
        </authorList>
    </citation>
    <scope>NUCLEOTIDE SEQUENCE [LARGE SCALE GENOMIC DNA]</scope>
    <source>
        <strain evidence="2 3">Pan216</strain>
    </source>
</reference>
<evidence type="ECO:0000313" key="3">
    <source>
        <dbReference type="Proteomes" id="UP000317093"/>
    </source>
</evidence>
<dbReference type="GO" id="GO:0005548">
    <property type="term" value="F:phospholipid transporter activity"/>
    <property type="evidence" value="ECO:0007669"/>
    <property type="project" value="TreeGrafter"/>
</dbReference>
<evidence type="ECO:0000256" key="1">
    <source>
        <dbReference type="SAM" id="Phobius"/>
    </source>
</evidence>
<dbReference type="RefSeq" id="WP_145262759.1">
    <property type="nucleotide sequence ID" value="NZ_CP036279.1"/>
</dbReference>
<organism evidence="2 3">
    <name type="scientific">Kolteria novifilia</name>
    <dbReference type="NCBI Taxonomy" id="2527975"/>
    <lineage>
        <taxon>Bacteria</taxon>
        <taxon>Pseudomonadati</taxon>
        <taxon>Planctomycetota</taxon>
        <taxon>Planctomycetia</taxon>
        <taxon>Kolteriales</taxon>
        <taxon>Kolteriaceae</taxon>
        <taxon>Kolteria</taxon>
    </lineage>
</organism>
<keyword evidence="1" id="KW-0472">Membrane</keyword>